<feature type="transmembrane region" description="Helical" evidence="2">
    <location>
        <begin position="280"/>
        <end position="301"/>
    </location>
</feature>
<proteinExistence type="predicted"/>
<accession>C1EA06</accession>
<keyword evidence="2" id="KW-0472">Membrane</keyword>
<keyword evidence="2" id="KW-1133">Transmembrane helix</keyword>
<feature type="region of interest" description="Disordered" evidence="1">
    <location>
        <begin position="39"/>
        <end position="80"/>
    </location>
</feature>
<gene>
    <name evidence="4" type="ORF">MICPUN_108568</name>
</gene>
<feature type="transmembrane region" description="Helical" evidence="2">
    <location>
        <begin position="234"/>
        <end position="260"/>
    </location>
</feature>
<evidence type="ECO:0000313" key="4">
    <source>
        <dbReference type="EMBL" id="ACO64772.1"/>
    </source>
</evidence>
<dbReference type="KEGG" id="mis:MICPUN_108568"/>
<dbReference type="OrthoDB" id="496858at2759"/>
<dbReference type="AlphaFoldDB" id="C1EA06"/>
<dbReference type="GO" id="GO:0080120">
    <property type="term" value="P:CAAX-box protein maturation"/>
    <property type="evidence" value="ECO:0007669"/>
    <property type="project" value="UniProtKB-ARBA"/>
</dbReference>
<dbReference type="eggNOG" id="ENOG502R2ZW">
    <property type="taxonomic scope" value="Eukaryota"/>
</dbReference>
<dbReference type="GO" id="GO:0004175">
    <property type="term" value="F:endopeptidase activity"/>
    <property type="evidence" value="ECO:0007669"/>
    <property type="project" value="UniProtKB-ARBA"/>
</dbReference>
<organism evidence="4 5">
    <name type="scientific">Micromonas commoda (strain RCC299 / NOUM17 / CCMP2709)</name>
    <name type="common">Picoplanktonic green alga</name>
    <dbReference type="NCBI Taxonomy" id="296587"/>
    <lineage>
        <taxon>Eukaryota</taxon>
        <taxon>Viridiplantae</taxon>
        <taxon>Chlorophyta</taxon>
        <taxon>Mamiellophyceae</taxon>
        <taxon>Mamiellales</taxon>
        <taxon>Mamiellaceae</taxon>
        <taxon>Micromonas</taxon>
    </lineage>
</organism>
<sequence>MSAIPLTVGASAAVAPLARARVASPRAAMIRASLPDRLSSTGRVATSGGRISRIASSPRGRSSRAGKDDLPGPLDGLADGPDLTAVRAAVNNGDGEEVDVLEVENVPPMQFLASSCAFYALMGVGSQVAASYLGVHPDILDAMRDVNIDQGSLWSLPLLASLAFAITQADRFEFLGEVRDIFKVGVLPSLAPLGLPGVMALSLGAGVGEEAFFRGFLMPFADGQLAQVGVPEQLASTAVLAATSVFFGALHAITPAYFYWATGAGFLFGLEYLNEGLGTAAFTHTMYDFLAFGFILIAWPIEGYEKEAPFSSK</sequence>
<evidence type="ECO:0000259" key="3">
    <source>
        <dbReference type="Pfam" id="PF02517"/>
    </source>
</evidence>
<dbReference type="InParanoid" id="C1EA06"/>
<dbReference type="InterPro" id="IPR003675">
    <property type="entry name" value="Rce1/LyrA-like_dom"/>
</dbReference>
<dbReference type="Proteomes" id="UP000002009">
    <property type="component" value="Chromosome 7"/>
</dbReference>
<dbReference type="Pfam" id="PF02517">
    <property type="entry name" value="Rce1-like"/>
    <property type="match status" value="1"/>
</dbReference>
<evidence type="ECO:0000256" key="2">
    <source>
        <dbReference type="SAM" id="Phobius"/>
    </source>
</evidence>
<keyword evidence="5" id="KW-1185">Reference proteome</keyword>
<protein>
    <recommendedName>
        <fullName evidence="3">CAAX prenyl protease 2/Lysostaphin resistance protein A-like domain-containing protein</fullName>
    </recommendedName>
</protein>
<evidence type="ECO:0000256" key="1">
    <source>
        <dbReference type="SAM" id="MobiDB-lite"/>
    </source>
</evidence>
<dbReference type="GeneID" id="8245157"/>
<dbReference type="RefSeq" id="XP_002503514.1">
    <property type="nucleotide sequence ID" value="XM_002503468.1"/>
</dbReference>
<feature type="compositionally biased region" description="Low complexity" evidence="1">
    <location>
        <begin position="47"/>
        <end position="60"/>
    </location>
</feature>
<reference evidence="4 5" key="1">
    <citation type="journal article" date="2009" name="Science">
        <title>Green evolution and dynamic adaptations revealed by genomes of the marine picoeukaryotes Micromonas.</title>
        <authorList>
            <person name="Worden A.Z."/>
            <person name="Lee J.H."/>
            <person name="Mock T."/>
            <person name="Rouze P."/>
            <person name="Simmons M.P."/>
            <person name="Aerts A.L."/>
            <person name="Allen A.E."/>
            <person name="Cuvelier M.L."/>
            <person name="Derelle E."/>
            <person name="Everett M.V."/>
            <person name="Foulon E."/>
            <person name="Grimwood J."/>
            <person name="Gundlach H."/>
            <person name="Henrissat B."/>
            <person name="Napoli C."/>
            <person name="McDonald S.M."/>
            <person name="Parker M.S."/>
            <person name="Rombauts S."/>
            <person name="Salamov A."/>
            <person name="Von Dassow P."/>
            <person name="Badger J.H."/>
            <person name="Coutinho P.M."/>
            <person name="Demir E."/>
            <person name="Dubchak I."/>
            <person name="Gentemann C."/>
            <person name="Eikrem W."/>
            <person name="Gready J.E."/>
            <person name="John U."/>
            <person name="Lanier W."/>
            <person name="Lindquist E.A."/>
            <person name="Lucas S."/>
            <person name="Mayer K.F."/>
            <person name="Moreau H."/>
            <person name="Not F."/>
            <person name="Otillar R."/>
            <person name="Panaud O."/>
            <person name="Pangilinan J."/>
            <person name="Paulsen I."/>
            <person name="Piegu B."/>
            <person name="Poliakov A."/>
            <person name="Robbens S."/>
            <person name="Schmutz J."/>
            <person name="Toulza E."/>
            <person name="Wyss T."/>
            <person name="Zelensky A."/>
            <person name="Zhou K."/>
            <person name="Armbrust E.V."/>
            <person name="Bhattacharya D."/>
            <person name="Goodenough U.W."/>
            <person name="Van de Peer Y."/>
            <person name="Grigoriev I.V."/>
        </authorList>
    </citation>
    <scope>NUCLEOTIDE SEQUENCE [LARGE SCALE GENOMIC DNA]</scope>
    <source>
        <strain evidence="5">RCC299 / NOUM17</strain>
    </source>
</reference>
<feature type="domain" description="CAAX prenyl protease 2/Lysostaphin resistance protein A-like" evidence="3">
    <location>
        <begin position="195"/>
        <end position="290"/>
    </location>
</feature>
<keyword evidence="2" id="KW-0812">Transmembrane</keyword>
<dbReference type="EMBL" id="CP001328">
    <property type="protein sequence ID" value="ACO64772.1"/>
    <property type="molecule type" value="Genomic_DNA"/>
</dbReference>
<feature type="compositionally biased region" description="Low complexity" evidence="1">
    <location>
        <begin position="71"/>
        <end position="80"/>
    </location>
</feature>
<name>C1EA06_MICCC</name>
<evidence type="ECO:0000313" key="5">
    <source>
        <dbReference type="Proteomes" id="UP000002009"/>
    </source>
</evidence>